<dbReference type="OrthoDB" id="2720271at2"/>
<name>A0A511ZFJ9_9BACI</name>
<reference evidence="1 2" key="1">
    <citation type="submission" date="2019-07" db="EMBL/GenBank/DDBJ databases">
        <title>Whole genome shotgun sequence of Oceanobacillus sojae NBRC 105379.</title>
        <authorList>
            <person name="Hosoyama A."/>
            <person name="Uohara A."/>
            <person name="Ohji S."/>
            <person name="Ichikawa N."/>
        </authorList>
    </citation>
    <scope>NUCLEOTIDE SEQUENCE [LARGE SCALE GENOMIC DNA]</scope>
    <source>
        <strain evidence="1 2">NBRC 105379</strain>
    </source>
</reference>
<evidence type="ECO:0000313" key="1">
    <source>
        <dbReference type="EMBL" id="GEN86207.1"/>
    </source>
</evidence>
<dbReference type="EMBL" id="BJYM01000003">
    <property type="protein sequence ID" value="GEN86207.1"/>
    <property type="molecule type" value="Genomic_DNA"/>
</dbReference>
<sequence length="119" mass="14077">MDNYLDKKLLEKVISRFLSKEERLLYGKVINMENVISERALTPEHFVDLLRAETPHKQVAVEFNLSLPELLEVLKEIEEKIENRIEKVNTETRWIDCTNAVSDAFETNENRKYFYTEGL</sequence>
<comment type="caution">
    <text evidence="1">The sequence shown here is derived from an EMBL/GenBank/DDBJ whole genome shotgun (WGS) entry which is preliminary data.</text>
</comment>
<dbReference type="Proteomes" id="UP000321558">
    <property type="component" value="Unassembled WGS sequence"/>
</dbReference>
<proteinExistence type="predicted"/>
<protein>
    <submittedName>
        <fullName evidence="1">Uncharacterized protein</fullName>
    </submittedName>
</protein>
<dbReference type="AlphaFoldDB" id="A0A511ZFJ9"/>
<dbReference type="RefSeq" id="WP_147209171.1">
    <property type="nucleotide sequence ID" value="NZ_BJYM01000003.1"/>
</dbReference>
<evidence type="ECO:0000313" key="2">
    <source>
        <dbReference type="Proteomes" id="UP000321558"/>
    </source>
</evidence>
<dbReference type="STRING" id="582851.GCA_900162665_04248"/>
<organism evidence="1 2">
    <name type="scientific">Oceanobacillus sojae</name>
    <dbReference type="NCBI Taxonomy" id="582851"/>
    <lineage>
        <taxon>Bacteria</taxon>
        <taxon>Bacillati</taxon>
        <taxon>Bacillota</taxon>
        <taxon>Bacilli</taxon>
        <taxon>Bacillales</taxon>
        <taxon>Bacillaceae</taxon>
        <taxon>Oceanobacillus</taxon>
    </lineage>
</organism>
<keyword evidence="2" id="KW-1185">Reference proteome</keyword>
<gene>
    <name evidence="1" type="ORF">OSO01_09460</name>
</gene>
<accession>A0A511ZFJ9</accession>